<evidence type="ECO:0000313" key="3">
    <source>
        <dbReference type="Proteomes" id="UP001224775"/>
    </source>
</evidence>
<sequence length="103" mass="11418">MANGLIAGDGDNLSSETTKQNRPSVYWSVVHHKDIEDTGRAHSHIPHTEGEPLLQDVARSEASYGLSFPDVSHANDSKTISPGWERIKELVKTKEILIHHIPD</sequence>
<feature type="region of interest" description="Disordered" evidence="1">
    <location>
        <begin position="1"/>
        <end position="22"/>
    </location>
</feature>
<feature type="compositionally biased region" description="Polar residues" evidence="1">
    <location>
        <begin position="12"/>
        <end position="22"/>
    </location>
</feature>
<name>A0AAD9DFA1_9STRA</name>
<comment type="caution">
    <text evidence="2">The sequence shown here is derived from an EMBL/GenBank/DDBJ whole genome shotgun (WGS) entry which is preliminary data.</text>
</comment>
<protein>
    <submittedName>
        <fullName evidence="2">Uncharacterized protein</fullName>
    </submittedName>
</protein>
<proteinExistence type="predicted"/>
<dbReference type="AlphaFoldDB" id="A0AAD9DFA1"/>
<evidence type="ECO:0000313" key="2">
    <source>
        <dbReference type="EMBL" id="KAK1745077.1"/>
    </source>
</evidence>
<dbReference type="EMBL" id="JATAAI010000006">
    <property type="protein sequence ID" value="KAK1745077.1"/>
    <property type="molecule type" value="Genomic_DNA"/>
</dbReference>
<organism evidence="2 3">
    <name type="scientific">Skeletonema marinoi</name>
    <dbReference type="NCBI Taxonomy" id="267567"/>
    <lineage>
        <taxon>Eukaryota</taxon>
        <taxon>Sar</taxon>
        <taxon>Stramenopiles</taxon>
        <taxon>Ochrophyta</taxon>
        <taxon>Bacillariophyta</taxon>
        <taxon>Coscinodiscophyceae</taxon>
        <taxon>Thalassiosirophycidae</taxon>
        <taxon>Thalassiosirales</taxon>
        <taxon>Skeletonemataceae</taxon>
        <taxon>Skeletonema</taxon>
        <taxon>Skeletonema marinoi-dohrnii complex</taxon>
    </lineage>
</organism>
<gene>
    <name evidence="2" type="ORF">QTG54_004368</name>
</gene>
<keyword evidence="3" id="KW-1185">Reference proteome</keyword>
<reference evidence="2" key="1">
    <citation type="submission" date="2023-06" db="EMBL/GenBank/DDBJ databases">
        <title>Survivors Of The Sea: Transcriptome response of Skeletonema marinoi to long-term dormancy.</title>
        <authorList>
            <person name="Pinder M.I.M."/>
            <person name="Kourtchenko O."/>
            <person name="Robertson E.K."/>
            <person name="Larsson T."/>
            <person name="Maumus F."/>
            <person name="Osuna-Cruz C.M."/>
            <person name="Vancaester E."/>
            <person name="Stenow R."/>
            <person name="Vandepoele K."/>
            <person name="Ploug H."/>
            <person name="Bruchert V."/>
            <person name="Godhe A."/>
            <person name="Topel M."/>
        </authorList>
    </citation>
    <scope>NUCLEOTIDE SEQUENCE</scope>
    <source>
        <strain evidence="2">R05AC</strain>
    </source>
</reference>
<dbReference type="Proteomes" id="UP001224775">
    <property type="component" value="Unassembled WGS sequence"/>
</dbReference>
<evidence type="ECO:0000256" key="1">
    <source>
        <dbReference type="SAM" id="MobiDB-lite"/>
    </source>
</evidence>
<accession>A0AAD9DFA1</accession>